<dbReference type="InterPro" id="IPR034136">
    <property type="entry name" value="TOPRIM_Topo6A/Spo11"/>
</dbReference>
<evidence type="ECO:0000256" key="4">
    <source>
        <dbReference type="ARBA" id="ARBA00006559"/>
    </source>
</evidence>
<gene>
    <name evidence="19" type="ORF">HU200_051224</name>
</gene>
<dbReference type="SUPFAM" id="SSF56726">
    <property type="entry name" value="DNA topoisomerase IV, alpha subunit"/>
    <property type="match status" value="1"/>
</dbReference>
<comment type="function">
    <text evidence="12">Required for meiotic recombination. Mediates DNA cleavage that forms the double-strand breaks (DSB) that initiate meiotic recombination.</text>
</comment>
<feature type="domain" description="Topoisomerase 6 subunit A/Spo11 TOPRIM" evidence="18">
    <location>
        <begin position="208"/>
        <end position="373"/>
    </location>
</feature>
<dbReference type="InterPro" id="IPR013048">
    <property type="entry name" value="Meiotic_Spo11"/>
</dbReference>
<dbReference type="OrthoDB" id="5377392at2759"/>
<dbReference type="Pfam" id="PF04406">
    <property type="entry name" value="TP6A_N"/>
    <property type="match status" value="1"/>
</dbReference>
<evidence type="ECO:0000256" key="14">
    <source>
        <dbReference type="ARBA" id="ARBA00073822"/>
    </source>
</evidence>
<accession>A0A835AND6</accession>
<comment type="similarity">
    <text evidence="4 16">Belongs to the TOP6A family.</text>
</comment>
<reference evidence="19" key="1">
    <citation type="submission" date="2020-07" db="EMBL/GenBank/DDBJ databases">
        <title>Genome sequence and genetic diversity analysis of an under-domesticated orphan crop, white fonio (Digitaria exilis).</title>
        <authorList>
            <person name="Bennetzen J.L."/>
            <person name="Chen S."/>
            <person name="Ma X."/>
            <person name="Wang X."/>
            <person name="Yssel A.E.J."/>
            <person name="Chaluvadi S.R."/>
            <person name="Johnson M."/>
            <person name="Gangashetty P."/>
            <person name="Hamidou F."/>
            <person name="Sanogo M.D."/>
            <person name="Zwaenepoel A."/>
            <person name="Wallace J."/>
            <person name="Van De Peer Y."/>
            <person name="Van Deynze A."/>
        </authorList>
    </citation>
    <scope>NUCLEOTIDE SEQUENCE</scope>
    <source>
        <tissue evidence="19">Leaves</tissue>
    </source>
</reference>
<dbReference type="InterPro" id="IPR013049">
    <property type="entry name" value="Spo11/TopoVI_A_N"/>
</dbReference>
<keyword evidence="10 16" id="KW-0413">Isomerase</keyword>
<evidence type="ECO:0000256" key="6">
    <source>
        <dbReference type="ARBA" id="ARBA00022723"/>
    </source>
</evidence>
<dbReference type="InterPro" id="IPR002815">
    <property type="entry name" value="Spo11/TopoVI_A"/>
</dbReference>
<keyword evidence="8 16" id="KW-0799">Topoisomerase</keyword>
<dbReference type="PRINTS" id="PR01551">
    <property type="entry name" value="SPO11HOMOLOG"/>
</dbReference>
<dbReference type="FunFam" id="1.10.10.10:FF:000487">
    <property type="entry name" value="Meiotic recombination protein SPO11-2"/>
    <property type="match status" value="1"/>
</dbReference>
<dbReference type="GO" id="GO:0005524">
    <property type="term" value="F:ATP binding"/>
    <property type="evidence" value="ECO:0007669"/>
    <property type="project" value="InterPro"/>
</dbReference>
<dbReference type="PRINTS" id="PR01550">
    <property type="entry name" value="TOP6AFAMILY"/>
</dbReference>
<dbReference type="PANTHER" id="PTHR10848">
    <property type="entry name" value="MEIOTIC RECOMBINATION PROTEIN SPO11"/>
    <property type="match status" value="1"/>
</dbReference>
<sequence>MAAASLFGADRRLCSADILAPDEVRARIEVAVLNFLTALTSPTSPAISVLPLISRTSANCSLRSGLLNDVSSVYLSYAFSKRSLMRESNAVAFVRVWKVMEMCYKILGEGKLVNQRELFYKLLSDSRKYFSCQRHVNRAIQDVVSLLRCTRQSLGVMASSRGALIGRLVLHEPDEEQIDCSILGASGHAITGDLKVLRKLNLSSDARYIIVVEKDAIFQRLAEDRLYNQLPCILITAKGYPDIATRFILHRLSQTFPNMLIFTLVDWNPAGLAILCTYKYGSISMGLESYRYACNVKWLGLRGDDLQLIPQNAFQELKPRDLQIAKSLMSSKFLQESHRAELTMMVDTGKRAEIEALYSYGFDFLGKYITRKIVQGDYI</sequence>
<evidence type="ECO:0000256" key="15">
    <source>
        <dbReference type="ARBA" id="ARBA00078425"/>
    </source>
</evidence>
<dbReference type="Pfam" id="PF21180">
    <property type="entry name" value="TOP6A-Spo11_Toprim"/>
    <property type="match status" value="1"/>
</dbReference>
<evidence type="ECO:0000256" key="9">
    <source>
        <dbReference type="ARBA" id="ARBA00023125"/>
    </source>
</evidence>
<name>A0A835AND6_9POAL</name>
<dbReference type="PANTHER" id="PTHR10848:SF0">
    <property type="entry name" value="MEIOTIC RECOMBINATION PROTEIN SPO11"/>
    <property type="match status" value="1"/>
</dbReference>
<comment type="subcellular location">
    <subcellularLocation>
        <location evidence="3">Nucleus</location>
    </subcellularLocation>
</comment>
<organism evidence="19 20">
    <name type="scientific">Digitaria exilis</name>
    <dbReference type="NCBI Taxonomy" id="1010633"/>
    <lineage>
        <taxon>Eukaryota</taxon>
        <taxon>Viridiplantae</taxon>
        <taxon>Streptophyta</taxon>
        <taxon>Embryophyta</taxon>
        <taxon>Tracheophyta</taxon>
        <taxon>Spermatophyta</taxon>
        <taxon>Magnoliopsida</taxon>
        <taxon>Liliopsida</taxon>
        <taxon>Poales</taxon>
        <taxon>Poaceae</taxon>
        <taxon>PACMAD clade</taxon>
        <taxon>Panicoideae</taxon>
        <taxon>Panicodae</taxon>
        <taxon>Paniceae</taxon>
        <taxon>Anthephorinae</taxon>
        <taxon>Digitaria</taxon>
    </lineage>
</organism>
<evidence type="ECO:0000256" key="2">
    <source>
        <dbReference type="ARBA" id="ARBA00001946"/>
    </source>
</evidence>
<protein>
    <recommendedName>
        <fullName evidence="14">Meiotic recombination protein SPO11-2</fullName>
        <ecNumber evidence="5">5.6.2.2</ecNumber>
    </recommendedName>
    <alternativeName>
        <fullName evidence="15">Topoisomerase 6 subunit A2</fullName>
    </alternativeName>
</protein>
<dbReference type="GO" id="GO:0000706">
    <property type="term" value="P:meiotic DNA double-strand break processing"/>
    <property type="evidence" value="ECO:0007669"/>
    <property type="project" value="TreeGrafter"/>
</dbReference>
<dbReference type="InterPro" id="IPR036078">
    <property type="entry name" value="Spo11/TopoVI_A_sf"/>
</dbReference>
<evidence type="ECO:0000256" key="10">
    <source>
        <dbReference type="ARBA" id="ARBA00023235"/>
    </source>
</evidence>
<feature type="active site" description="O-(5'-phospho-DNA)-tyrosine intermediate" evidence="16">
    <location>
        <position position="120"/>
    </location>
</feature>
<evidence type="ECO:0000256" key="5">
    <source>
        <dbReference type="ARBA" id="ARBA00012895"/>
    </source>
</evidence>
<evidence type="ECO:0000259" key="17">
    <source>
        <dbReference type="Pfam" id="PF04406"/>
    </source>
</evidence>
<keyword evidence="6" id="KW-0479">Metal-binding</keyword>
<dbReference type="InterPro" id="IPR036388">
    <property type="entry name" value="WH-like_DNA-bd_sf"/>
</dbReference>
<comment type="catalytic activity">
    <reaction evidence="1 16">
        <text>ATP-dependent breakage, passage and rejoining of double-stranded DNA.</text>
        <dbReference type="EC" id="5.6.2.2"/>
    </reaction>
</comment>
<evidence type="ECO:0000256" key="16">
    <source>
        <dbReference type="PROSITE-ProRule" id="PRU01385"/>
    </source>
</evidence>
<comment type="cofactor">
    <cofactor evidence="2">
        <name>Mg(2+)</name>
        <dbReference type="ChEBI" id="CHEBI:18420"/>
    </cofactor>
</comment>
<keyword evidence="9 16" id="KW-0238">DNA-binding</keyword>
<evidence type="ECO:0000256" key="13">
    <source>
        <dbReference type="ARBA" id="ARBA00063951"/>
    </source>
</evidence>
<dbReference type="Proteomes" id="UP000636709">
    <property type="component" value="Unassembled WGS sequence"/>
</dbReference>
<dbReference type="GO" id="GO:0007131">
    <property type="term" value="P:reciprocal meiotic recombination"/>
    <property type="evidence" value="ECO:0007669"/>
    <property type="project" value="TreeGrafter"/>
</dbReference>
<evidence type="ECO:0000256" key="7">
    <source>
        <dbReference type="ARBA" id="ARBA00022842"/>
    </source>
</evidence>
<dbReference type="PROSITE" id="PS52041">
    <property type="entry name" value="TOPO_IIB"/>
    <property type="match status" value="1"/>
</dbReference>
<keyword evidence="7" id="KW-0460">Magnesium</keyword>
<proteinExistence type="inferred from homology"/>
<evidence type="ECO:0000313" key="20">
    <source>
        <dbReference type="Proteomes" id="UP000636709"/>
    </source>
</evidence>
<dbReference type="GO" id="GO:0000228">
    <property type="term" value="C:nuclear chromosome"/>
    <property type="evidence" value="ECO:0007669"/>
    <property type="project" value="TreeGrafter"/>
</dbReference>
<comment type="caution">
    <text evidence="19">The sequence shown here is derived from an EMBL/GenBank/DDBJ whole genome shotgun (WGS) entry which is preliminary data.</text>
</comment>
<evidence type="ECO:0000256" key="8">
    <source>
        <dbReference type="ARBA" id="ARBA00023029"/>
    </source>
</evidence>
<evidence type="ECO:0000256" key="3">
    <source>
        <dbReference type="ARBA" id="ARBA00004123"/>
    </source>
</evidence>
<keyword evidence="11" id="KW-0539">Nucleus</keyword>
<dbReference type="Gene3D" id="1.10.10.10">
    <property type="entry name" value="Winged helix-like DNA-binding domain superfamily/Winged helix DNA-binding domain"/>
    <property type="match status" value="1"/>
</dbReference>
<dbReference type="GO" id="GO:0046872">
    <property type="term" value="F:metal ion binding"/>
    <property type="evidence" value="ECO:0007669"/>
    <property type="project" value="UniProtKB-KW"/>
</dbReference>
<dbReference type="GO" id="GO:0003677">
    <property type="term" value="F:DNA binding"/>
    <property type="evidence" value="ECO:0007669"/>
    <property type="project" value="UniProtKB-UniRule"/>
</dbReference>
<feature type="domain" description="Spo11/DNA topoisomerase VI subunit A N-terminal" evidence="17">
    <location>
        <begin position="93"/>
        <end position="156"/>
    </location>
</feature>
<dbReference type="GO" id="GO:0042138">
    <property type="term" value="P:meiotic DNA double-strand break formation"/>
    <property type="evidence" value="ECO:0007669"/>
    <property type="project" value="InterPro"/>
</dbReference>
<dbReference type="CDD" id="cd00223">
    <property type="entry name" value="TOPRIM_TopoIIB_SPO"/>
    <property type="match status" value="1"/>
</dbReference>
<comment type="subunit">
    <text evidence="13">Interacts with TOP6B.</text>
</comment>
<evidence type="ECO:0000313" key="19">
    <source>
        <dbReference type="EMBL" id="KAF8670034.1"/>
    </source>
</evidence>
<evidence type="ECO:0000259" key="18">
    <source>
        <dbReference type="Pfam" id="PF21180"/>
    </source>
</evidence>
<evidence type="ECO:0000256" key="11">
    <source>
        <dbReference type="ARBA" id="ARBA00023242"/>
    </source>
</evidence>
<keyword evidence="20" id="KW-1185">Reference proteome</keyword>
<dbReference type="GO" id="GO:0003918">
    <property type="term" value="F:DNA topoisomerase type II (double strand cut, ATP-hydrolyzing) activity"/>
    <property type="evidence" value="ECO:0007669"/>
    <property type="project" value="UniProtKB-UniRule"/>
</dbReference>
<evidence type="ECO:0000256" key="1">
    <source>
        <dbReference type="ARBA" id="ARBA00000185"/>
    </source>
</evidence>
<evidence type="ECO:0000256" key="12">
    <source>
        <dbReference type="ARBA" id="ARBA00056395"/>
    </source>
</evidence>
<dbReference type="Gene3D" id="3.40.1360.10">
    <property type="match status" value="1"/>
</dbReference>
<dbReference type="AlphaFoldDB" id="A0A835AND6"/>
<dbReference type="EC" id="5.6.2.2" evidence="5"/>
<dbReference type="FunFam" id="3.40.1360.10:FF:000009">
    <property type="entry name" value="Meiotic recombination protein SPO11-2"/>
    <property type="match status" value="1"/>
</dbReference>
<dbReference type="EMBL" id="JACEFO010002268">
    <property type="protein sequence ID" value="KAF8670034.1"/>
    <property type="molecule type" value="Genomic_DNA"/>
</dbReference>